<dbReference type="OrthoDB" id="9766710at2"/>
<proteinExistence type="predicted"/>
<dbReference type="GO" id="GO:0006397">
    <property type="term" value="P:mRNA processing"/>
    <property type="evidence" value="ECO:0007669"/>
    <property type="project" value="InterPro"/>
</dbReference>
<dbReference type="PROSITE" id="PS50005">
    <property type="entry name" value="TPR"/>
    <property type="match status" value="1"/>
</dbReference>
<dbReference type="Pfam" id="PF14559">
    <property type="entry name" value="TPR_19"/>
    <property type="match status" value="1"/>
</dbReference>
<keyword evidence="4" id="KW-1185">Reference proteome</keyword>
<evidence type="ECO:0000313" key="4">
    <source>
        <dbReference type="Proteomes" id="UP000008332"/>
    </source>
</evidence>
<dbReference type="PANTHER" id="PTHR44917:SF1">
    <property type="entry name" value="PROTEIN HIGH CHLOROPHYLL FLUORESCENT 107"/>
    <property type="match status" value="1"/>
</dbReference>
<evidence type="ECO:0000256" key="1">
    <source>
        <dbReference type="PROSITE-ProRule" id="PRU00339"/>
    </source>
</evidence>
<dbReference type="eggNOG" id="COG0457">
    <property type="taxonomic scope" value="Bacteria"/>
</dbReference>
<dbReference type="InterPro" id="IPR019734">
    <property type="entry name" value="TPR_rpt"/>
</dbReference>
<feature type="chain" id="PRO_5004200445" evidence="2">
    <location>
        <begin position="31"/>
        <end position="587"/>
    </location>
</feature>
<dbReference type="InterPro" id="IPR011990">
    <property type="entry name" value="TPR-like_helical_dom_sf"/>
</dbReference>
<dbReference type="Gene3D" id="1.25.40.10">
    <property type="entry name" value="Tetratricopeptide repeat domain"/>
    <property type="match status" value="2"/>
</dbReference>
<sequence length="587" mass="64652">MDYYHLMMPFHRFRRFPVLLALVCALSASAQTQSGKAAEPTTSALSSELFYQLLLGELNARGGEPGAAYSLILDAARKTNDPRLYQRAVDIALQARSGDSALLAARAWKQAQPASREANRYVLQILIGLNRIGETLEPLKSEVATSDAKERVSTILGLARYFARAADKKLAASTVEQALTSHLNAPGTGAAAWSVIGRMRLDADDASGALSAARKAQALDAKSEHPVLLALAMMGAKVPQAEALVTKYLEGKPRPEVRMVYVRVLLDAQRYAEATTQLQLVTSEKPDYAEAWLIRGVLELQEGHPAVAERSLQQFVDRTLAQRDDTPRPQALRGLTQAYLSLAQIAEQRKDFVQADVWLQRIDSQEDRLNAQLRRAALLARQGKLEDARQLIRSQPEVSPADGRLKISAEAQLLRDSKQYPAAYELLAQAVSTNPGDFDLTYDLAMVAEKLGKLDEMEQLLRSVIAGKPDDPHAYNALGYSLADRSIRLAEAKQLVLKALDYAPGDPFISDSLGWVEFRSGNLAEAQRILETAFKARPDAEIAAHLGEVLWNLGQRDQALSTWKQGLEINAENETLLETLKRLRVTL</sequence>
<keyword evidence="1" id="KW-0802">TPR repeat</keyword>
<feature type="repeat" description="TPR" evidence="1">
    <location>
        <begin position="540"/>
        <end position="573"/>
    </location>
</feature>
<dbReference type="Pfam" id="PF13432">
    <property type="entry name" value="TPR_16"/>
    <property type="match status" value="2"/>
</dbReference>
<dbReference type="PANTHER" id="PTHR44917">
    <property type="entry name" value="PROTEIN HIGH CHLOROPHYLL FLUORESCENT 107"/>
    <property type="match status" value="1"/>
</dbReference>
<evidence type="ECO:0000313" key="3">
    <source>
        <dbReference type="EMBL" id="ABD69387.1"/>
    </source>
</evidence>
<dbReference type="GO" id="GO:0003729">
    <property type="term" value="F:mRNA binding"/>
    <property type="evidence" value="ECO:0007669"/>
    <property type="project" value="InterPro"/>
</dbReference>
<dbReference type="InterPro" id="IPR044624">
    <property type="entry name" value="Mbb1-like"/>
</dbReference>
<dbReference type="STRING" id="338969.Rfer_1657"/>
<protein>
    <submittedName>
        <fullName evidence="3">Tetratricopeptide TPR_4</fullName>
    </submittedName>
</protein>
<dbReference type="GO" id="GO:0042802">
    <property type="term" value="F:identical protein binding"/>
    <property type="evidence" value="ECO:0007669"/>
    <property type="project" value="InterPro"/>
</dbReference>
<keyword evidence="2" id="KW-0732">Signal</keyword>
<dbReference type="Pfam" id="PF07721">
    <property type="entry name" value="TPR_4"/>
    <property type="match status" value="1"/>
</dbReference>
<accession>Q21XW6</accession>
<dbReference type="EMBL" id="CP000267">
    <property type="protein sequence ID" value="ABD69387.1"/>
    <property type="molecule type" value="Genomic_DNA"/>
</dbReference>
<dbReference type="SMART" id="SM00028">
    <property type="entry name" value="TPR"/>
    <property type="match status" value="5"/>
</dbReference>
<reference evidence="4" key="1">
    <citation type="submission" date="2006-02" db="EMBL/GenBank/DDBJ databases">
        <title>Complete sequence of chromosome of Rhodoferax ferrireducens DSM 15236.</title>
        <authorList>
            <person name="Copeland A."/>
            <person name="Lucas S."/>
            <person name="Lapidus A."/>
            <person name="Barry K."/>
            <person name="Detter J.C."/>
            <person name="Glavina del Rio T."/>
            <person name="Hammon N."/>
            <person name="Israni S."/>
            <person name="Pitluck S."/>
            <person name="Brettin T."/>
            <person name="Bruce D."/>
            <person name="Han C."/>
            <person name="Tapia R."/>
            <person name="Gilna P."/>
            <person name="Kiss H."/>
            <person name="Schmutz J."/>
            <person name="Larimer F."/>
            <person name="Land M."/>
            <person name="Kyrpides N."/>
            <person name="Ivanova N."/>
            <person name="Richardson P."/>
        </authorList>
    </citation>
    <scope>NUCLEOTIDE SEQUENCE [LARGE SCALE GENOMIC DNA]</scope>
    <source>
        <strain evidence="4">ATCC BAA-621 / DSM 15236 / T118</strain>
    </source>
</reference>
<dbReference type="RefSeq" id="WP_011463955.1">
    <property type="nucleotide sequence ID" value="NC_007908.1"/>
</dbReference>
<gene>
    <name evidence="3" type="ordered locus">Rfer_1657</name>
</gene>
<dbReference type="HOGENOM" id="CLU_007251_4_0_4"/>
<feature type="signal peptide" evidence="2">
    <location>
        <begin position="1"/>
        <end position="30"/>
    </location>
</feature>
<dbReference type="AlphaFoldDB" id="Q21XW6"/>
<organism evidence="3 4">
    <name type="scientific">Albidiferax ferrireducens (strain ATCC BAA-621 / DSM 15236 / T118)</name>
    <name type="common">Rhodoferax ferrireducens</name>
    <dbReference type="NCBI Taxonomy" id="338969"/>
    <lineage>
        <taxon>Bacteria</taxon>
        <taxon>Pseudomonadati</taxon>
        <taxon>Pseudomonadota</taxon>
        <taxon>Betaproteobacteria</taxon>
        <taxon>Burkholderiales</taxon>
        <taxon>Comamonadaceae</taxon>
        <taxon>Rhodoferax</taxon>
    </lineage>
</organism>
<dbReference type="InterPro" id="IPR011717">
    <property type="entry name" value="TPR-4"/>
</dbReference>
<evidence type="ECO:0000256" key="2">
    <source>
        <dbReference type="SAM" id="SignalP"/>
    </source>
</evidence>
<name>Q21XW6_ALBFT</name>
<dbReference type="KEGG" id="rfr:Rfer_1657"/>
<dbReference type="SUPFAM" id="SSF48452">
    <property type="entry name" value="TPR-like"/>
    <property type="match status" value="2"/>
</dbReference>
<dbReference type="Proteomes" id="UP000008332">
    <property type="component" value="Chromosome"/>
</dbReference>